<dbReference type="GO" id="GO:0009733">
    <property type="term" value="P:response to auxin"/>
    <property type="evidence" value="ECO:0007669"/>
    <property type="project" value="InterPro"/>
</dbReference>
<organism evidence="4 5">
    <name type="scientific">Rubroshorea leprosula</name>
    <dbReference type="NCBI Taxonomy" id="152421"/>
    <lineage>
        <taxon>Eukaryota</taxon>
        <taxon>Viridiplantae</taxon>
        <taxon>Streptophyta</taxon>
        <taxon>Embryophyta</taxon>
        <taxon>Tracheophyta</taxon>
        <taxon>Spermatophyta</taxon>
        <taxon>Magnoliopsida</taxon>
        <taxon>eudicotyledons</taxon>
        <taxon>Gunneridae</taxon>
        <taxon>Pentapetalae</taxon>
        <taxon>rosids</taxon>
        <taxon>malvids</taxon>
        <taxon>Malvales</taxon>
        <taxon>Dipterocarpaceae</taxon>
        <taxon>Rubroshorea</taxon>
    </lineage>
</organism>
<sequence length="103" mass="11526">MANTSSLAKKGHFLVYSADQRRFVLPLEYLKNQIVKELLKLAEEEWGLPGNGLLTLPCDAVFMEYLTALLERHAAEDVQGALLMSVTSIRCSSCSYHHQEAKS</sequence>
<comment type="caution">
    <text evidence="4">The sequence shown here is derived from an EMBL/GenBank/DDBJ whole genome shotgun (WGS) entry which is preliminary data.</text>
</comment>
<protein>
    <recommendedName>
        <fullName evidence="6">Small auxin up regulated protein</fullName>
    </recommendedName>
</protein>
<keyword evidence="3" id="KW-0341">Growth regulation</keyword>
<evidence type="ECO:0000256" key="2">
    <source>
        <dbReference type="ARBA" id="ARBA00022473"/>
    </source>
</evidence>
<keyword evidence="2" id="KW-0217">Developmental protein</keyword>
<dbReference type="PANTHER" id="PTHR31175">
    <property type="entry name" value="AUXIN-RESPONSIVE FAMILY PROTEIN"/>
    <property type="match status" value="1"/>
</dbReference>
<name>A0AAV5KHF2_9ROSI</name>
<dbReference type="PANTHER" id="PTHR31175:SF65">
    <property type="entry name" value="AUXIN-RESPONSIVE PROTEIN SAUR66-LIKE"/>
    <property type="match status" value="1"/>
</dbReference>
<evidence type="ECO:0000313" key="5">
    <source>
        <dbReference type="Proteomes" id="UP001054252"/>
    </source>
</evidence>
<dbReference type="AlphaFoldDB" id="A0AAV5KHF2"/>
<evidence type="ECO:0000256" key="1">
    <source>
        <dbReference type="ARBA" id="ARBA00006974"/>
    </source>
</evidence>
<accession>A0AAV5KHF2</accession>
<dbReference type="Proteomes" id="UP001054252">
    <property type="component" value="Unassembled WGS sequence"/>
</dbReference>
<gene>
    <name evidence="4" type="ORF">SLEP1_g33608</name>
</gene>
<evidence type="ECO:0008006" key="6">
    <source>
        <dbReference type="Google" id="ProtNLM"/>
    </source>
</evidence>
<comment type="similarity">
    <text evidence="1">Belongs to the ARG7 family.</text>
</comment>
<evidence type="ECO:0000313" key="4">
    <source>
        <dbReference type="EMBL" id="GKV23936.1"/>
    </source>
</evidence>
<dbReference type="EMBL" id="BPVZ01000064">
    <property type="protein sequence ID" value="GKV23936.1"/>
    <property type="molecule type" value="Genomic_DNA"/>
</dbReference>
<proteinExistence type="inferred from homology"/>
<evidence type="ECO:0000256" key="3">
    <source>
        <dbReference type="ARBA" id="ARBA00022604"/>
    </source>
</evidence>
<keyword evidence="5" id="KW-1185">Reference proteome</keyword>
<dbReference type="InterPro" id="IPR003676">
    <property type="entry name" value="SAUR_fam"/>
</dbReference>
<dbReference type="Pfam" id="PF02519">
    <property type="entry name" value="Auxin_inducible"/>
    <property type="match status" value="1"/>
</dbReference>
<reference evidence="4 5" key="1">
    <citation type="journal article" date="2021" name="Commun. Biol.">
        <title>The genome of Shorea leprosula (Dipterocarpaceae) highlights the ecological relevance of drought in aseasonal tropical rainforests.</title>
        <authorList>
            <person name="Ng K.K.S."/>
            <person name="Kobayashi M.J."/>
            <person name="Fawcett J.A."/>
            <person name="Hatakeyama M."/>
            <person name="Paape T."/>
            <person name="Ng C.H."/>
            <person name="Ang C.C."/>
            <person name="Tnah L.H."/>
            <person name="Lee C.T."/>
            <person name="Nishiyama T."/>
            <person name="Sese J."/>
            <person name="O'Brien M.J."/>
            <person name="Copetti D."/>
            <person name="Mohd Noor M.I."/>
            <person name="Ong R.C."/>
            <person name="Putra M."/>
            <person name="Sireger I.Z."/>
            <person name="Indrioko S."/>
            <person name="Kosugi Y."/>
            <person name="Izuno A."/>
            <person name="Isagi Y."/>
            <person name="Lee S.L."/>
            <person name="Shimizu K.K."/>
        </authorList>
    </citation>
    <scope>NUCLEOTIDE SEQUENCE [LARGE SCALE GENOMIC DNA]</scope>
    <source>
        <strain evidence="4">214</strain>
    </source>
</reference>